<dbReference type="Proteomes" id="UP000595332">
    <property type="component" value="Chromosome"/>
</dbReference>
<keyword evidence="3" id="KW-1185">Reference proteome</keyword>
<evidence type="ECO:0000313" key="2">
    <source>
        <dbReference type="EMBL" id="BBB28281.1"/>
    </source>
</evidence>
<feature type="transmembrane region" description="Helical" evidence="1">
    <location>
        <begin position="41"/>
        <end position="67"/>
    </location>
</feature>
<evidence type="ECO:0000256" key="1">
    <source>
        <dbReference type="SAM" id="Phobius"/>
    </source>
</evidence>
<name>A0A7R6PFM0_9GAMM</name>
<sequence>MEVSMSGQQPTLWQMILSVIAAMFGVQSEQNRERDFTSGSLWPYVLLGIISLIVFIVAVMLLTQWALSLAGA</sequence>
<keyword evidence="1" id="KW-0472">Membrane</keyword>
<dbReference type="Pfam" id="PF11174">
    <property type="entry name" value="DUF2970"/>
    <property type="match status" value="1"/>
</dbReference>
<evidence type="ECO:0000313" key="3">
    <source>
        <dbReference type="Proteomes" id="UP000595332"/>
    </source>
</evidence>
<dbReference type="KEGG" id="njp:NEJAP_0323"/>
<gene>
    <name evidence="2" type="ORF">NEJAP_0323</name>
</gene>
<evidence type="ECO:0008006" key="4">
    <source>
        <dbReference type="Google" id="ProtNLM"/>
    </source>
</evidence>
<proteinExistence type="predicted"/>
<keyword evidence="1" id="KW-0812">Transmembrane</keyword>
<organism evidence="2 3">
    <name type="scientific">Neptunomonas japonica JAMM 1380</name>
    <dbReference type="NCBI Taxonomy" id="1441457"/>
    <lineage>
        <taxon>Bacteria</taxon>
        <taxon>Pseudomonadati</taxon>
        <taxon>Pseudomonadota</taxon>
        <taxon>Gammaproteobacteria</taxon>
        <taxon>Oceanospirillales</taxon>
        <taxon>Oceanospirillaceae</taxon>
        <taxon>Neptunomonas</taxon>
    </lineage>
</organism>
<protein>
    <recommendedName>
        <fullName evidence="4">DUF2970 domain-containing protein</fullName>
    </recommendedName>
</protein>
<reference evidence="2 3" key="1">
    <citation type="journal article" date="2008" name="Int. J. Syst. Evol. Microbiol.">
        <title>Neptunomonas japonica sp. nov., an Osedax japonicus symbiont-like bacterium isolated from sediment adjacent to sperm whale carcasses off Kagoshima, Japan.</title>
        <authorList>
            <person name="Miyazaki M."/>
            <person name="Nogi Y."/>
            <person name="Fujiwara Y."/>
            <person name="Kawato M."/>
            <person name="Kubokawa K."/>
            <person name="Horikoshi K."/>
        </authorList>
    </citation>
    <scope>NUCLEOTIDE SEQUENCE [LARGE SCALE GENOMIC DNA]</scope>
    <source>
        <strain evidence="2 3">JAMM 1380</strain>
    </source>
</reference>
<keyword evidence="1" id="KW-1133">Transmembrane helix</keyword>
<dbReference type="EMBL" id="AP014546">
    <property type="protein sequence ID" value="BBB28281.1"/>
    <property type="molecule type" value="Genomic_DNA"/>
</dbReference>
<dbReference type="AlphaFoldDB" id="A0A7R6PFM0"/>
<feature type="transmembrane region" description="Helical" evidence="1">
    <location>
        <begin position="12"/>
        <end position="29"/>
    </location>
</feature>
<accession>A0A7R6PFM0</accession>
<dbReference type="InterPro" id="IPR021344">
    <property type="entry name" value="DUF2970"/>
</dbReference>